<proteinExistence type="predicted"/>
<evidence type="ECO:0000313" key="1">
    <source>
        <dbReference type="EMBL" id="BAS01731.1"/>
    </source>
</evidence>
<accession>A0A0H5BHN1</accession>
<reference evidence="1" key="1">
    <citation type="journal article" date="2015" name="Genome Biol. Evol.">
        <title>Nucleomorph Genome Sequences of Two Chlorarachniophytes, Amorphochlora amoebiformis and Lotharella vacuolata.</title>
        <authorList>
            <person name="Suzuki S."/>
            <person name="Shirato S."/>
            <person name="Hirakawa Y."/>
            <person name="Ishida K."/>
        </authorList>
    </citation>
    <scope>NUCLEOTIDE SEQUENCE</scope>
    <source>
        <strain evidence="1">CCMP2058</strain>
    </source>
</reference>
<name>A0A0H5BHN1_9EUKA</name>
<dbReference type="AlphaFoldDB" id="A0A0H5BHN1"/>
<keyword evidence="1" id="KW-0542">Nucleomorph</keyword>
<organism evidence="1">
    <name type="scientific">Amorphochlora amoebiformis</name>
    <dbReference type="NCBI Taxonomy" id="1561963"/>
    <lineage>
        <taxon>Eukaryota</taxon>
        <taxon>Sar</taxon>
        <taxon>Rhizaria</taxon>
        <taxon>Cercozoa</taxon>
        <taxon>Chlorarachniophyceae</taxon>
        <taxon>Amorphochlora</taxon>
    </lineage>
</organism>
<geneLocation type="nucleomorph" evidence="1"/>
<sequence>MKLLRTNYLQSMQPLRQATLLQNKLFLRNINIKKNHRITMTSKFQINCSEVNIYDDIAFYSICIFKSLLMTLFRVCNLINFLVIARTYSRFLSSDMRKVDVIPVRKKKDKENKFIKFIDGMTRIFIGIFPPVFGVFDPGLLIYVSVSNFILSLIDFRSNSIW</sequence>
<dbReference type="EMBL" id="AB996602">
    <property type="protein sequence ID" value="BAS01731.1"/>
    <property type="molecule type" value="Genomic_DNA"/>
</dbReference>
<protein>
    <submittedName>
        <fullName evidence="1">Uncharacterized protein</fullName>
    </submittedName>
</protein>